<protein>
    <submittedName>
        <fullName evidence="2">Uncharacterized protein</fullName>
    </submittedName>
</protein>
<feature type="compositionally biased region" description="Basic residues" evidence="1">
    <location>
        <begin position="71"/>
        <end position="109"/>
    </location>
</feature>
<feature type="compositionally biased region" description="Basic residues" evidence="1">
    <location>
        <begin position="25"/>
        <end position="35"/>
    </location>
</feature>
<sequence>MPREKSRYRDRRSSSYSSESSYERKKAKSKHKRRSISRERESNSLRRKRSTSRPRRKRSYSRSTSRDRYDKSRKRSASRSRSKRDRSRSRSSSRSRKHKSSRKSRRHSHSSSSRSSSYDIGNEQEWSEELSNILSSLMQLNLKARRTPILSTYFSKRPQLPKKVNLDDTESKVEKAIKAAEAVGLTMTKIPTYEYKEVEIKEDMPTIHDRNLLAELNSDTFIQRPFVSSKKKESKNIVIDLNTQTVKLPETEVKEKDDSIIDFNEIPSEEELRENWIKKLYQYRKKMLKGEI</sequence>
<reference evidence="2" key="1">
    <citation type="submission" date="2015-09" db="EMBL/GenBank/DDBJ databases">
        <title>De novo assembly of Pectinophora gossypiella (Pink Bollworm) gut transcriptome.</title>
        <authorList>
            <person name="Tassone E.E."/>
        </authorList>
    </citation>
    <scope>NUCLEOTIDE SEQUENCE</scope>
</reference>
<proteinExistence type="predicted"/>
<dbReference type="EMBL" id="GDQN01001566">
    <property type="protein sequence ID" value="JAT89488.1"/>
    <property type="molecule type" value="Transcribed_RNA"/>
</dbReference>
<organism evidence="2">
    <name type="scientific">Pectinophora gossypiella</name>
    <name type="common">Cotton pink bollworm</name>
    <name type="synonym">Depressaria gossypiella</name>
    <dbReference type="NCBI Taxonomy" id="13191"/>
    <lineage>
        <taxon>Eukaryota</taxon>
        <taxon>Metazoa</taxon>
        <taxon>Ecdysozoa</taxon>
        <taxon>Arthropoda</taxon>
        <taxon>Hexapoda</taxon>
        <taxon>Insecta</taxon>
        <taxon>Pterygota</taxon>
        <taxon>Neoptera</taxon>
        <taxon>Endopterygota</taxon>
        <taxon>Lepidoptera</taxon>
        <taxon>Glossata</taxon>
        <taxon>Ditrysia</taxon>
        <taxon>Gelechioidea</taxon>
        <taxon>Gelechiidae</taxon>
        <taxon>Apatetrinae</taxon>
        <taxon>Pectinophora</taxon>
    </lineage>
</organism>
<name>A0A1E1WR83_PECGO</name>
<feature type="compositionally biased region" description="Basic residues" evidence="1">
    <location>
        <begin position="45"/>
        <end position="60"/>
    </location>
</feature>
<accession>A0A1E1WR83</accession>
<gene>
    <name evidence="2" type="ORF">g.6630</name>
</gene>
<evidence type="ECO:0000313" key="2">
    <source>
        <dbReference type="EMBL" id="JAT89488.1"/>
    </source>
</evidence>
<dbReference type="AlphaFoldDB" id="A0A1E1WR83"/>
<feature type="compositionally biased region" description="Basic and acidic residues" evidence="1">
    <location>
        <begin position="1"/>
        <end position="13"/>
    </location>
</feature>
<feature type="region of interest" description="Disordered" evidence="1">
    <location>
        <begin position="1"/>
        <end position="122"/>
    </location>
</feature>
<evidence type="ECO:0000256" key="1">
    <source>
        <dbReference type="SAM" id="MobiDB-lite"/>
    </source>
</evidence>
<dbReference type="OrthoDB" id="9946564at2759"/>